<evidence type="ECO:0000256" key="4">
    <source>
        <dbReference type="ARBA" id="ARBA00022759"/>
    </source>
</evidence>
<dbReference type="Proteomes" id="UP001466331">
    <property type="component" value="Unassembled WGS sequence"/>
</dbReference>
<comment type="caution">
    <text evidence="10">The sequence shown here is derived from an EMBL/GenBank/DDBJ whole genome shotgun (WGS) entry which is preliminary data.</text>
</comment>
<dbReference type="PANTHER" id="PTHR35579:SF3">
    <property type="entry name" value="CRISPR SYSTEM CMS ENDORIBONUCLEASE CSM3"/>
    <property type="match status" value="1"/>
</dbReference>
<sequence length="231" mass="25577">MKLKEIKTITGKIVVKTGLHIGAGNENIEIGGMDNPVIRDPATKLPYIPGSSIKGKMRALLELLLISKEIVKNNGEHCKCGKADCKICRVFGAAVDNKNNNSLYRGPTRLIMRDAYISEKFRNNFEAIIIEEKNENKLNRITAAANPRPIERVVPGVEFDFELSYRVFDTGDGGKTDEELFETVVLAGLTLLQNDYLGGGGSRGNGRIEFIGLKDNENNNITLPNLNWDNK</sequence>
<feature type="domain" description="CRISPR type III-associated protein" evidence="9">
    <location>
        <begin position="12"/>
        <end position="209"/>
    </location>
</feature>
<name>A0ABU9U964_9SPIR</name>
<accession>A0ABU9U964</accession>
<evidence type="ECO:0000256" key="5">
    <source>
        <dbReference type="ARBA" id="ARBA00022801"/>
    </source>
</evidence>
<keyword evidence="3" id="KW-0540">Nuclease</keyword>
<keyword evidence="6" id="KW-0694">RNA-binding</keyword>
<dbReference type="NCBIfam" id="TIGR02582">
    <property type="entry name" value="cas7_TM1809"/>
    <property type="match status" value="1"/>
</dbReference>
<proteinExistence type="inferred from homology"/>
<gene>
    <name evidence="10" type="primary">csm3</name>
    <name evidence="10" type="ORF">WKV44_00470</name>
</gene>
<keyword evidence="11" id="KW-1185">Reference proteome</keyword>
<dbReference type="InterPro" id="IPR013412">
    <property type="entry name" value="CRISPR-assoc_RAMP_Csm3"/>
</dbReference>
<evidence type="ECO:0000313" key="11">
    <source>
        <dbReference type="Proteomes" id="UP001466331"/>
    </source>
</evidence>
<dbReference type="InterPro" id="IPR052216">
    <property type="entry name" value="CRISPR_Csm3_endoribonuclease"/>
</dbReference>
<reference evidence="10 11" key="1">
    <citation type="submission" date="2024-03" db="EMBL/GenBank/DDBJ databases">
        <title>Ignisphaera cupida sp. nov., a hyperthermophilic hydrolytic archaeon from a hot spring of Kamchatka, and proposal of Ignisphaeraceae fam. nov.</title>
        <authorList>
            <person name="Podosokorskaya O.A."/>
            <person name="Elcheninov A.G."/>
            <person name="Maltseva A.I."/>
            <person name="Zayulina K.S."/>
            <person name="Novikov A."/>
            <person name="Merkel A.Y."/>
        </authorList>
    </citation>
    <scope>NUCLEOTIDE SEQUENCE [LARGE SCALE GENOMIC DNA]</scope>
    <source>
        <strain evidence="10 11">38H-sp</strain>
    </source>
</reference>
<protein>
    <recommendedName>
        <fullName evidence="2">CRISPR system Cms endoribonuclease Csm3</fullName>
    </recommendedName>
    <alternativeName>
        <fullName evidence="8">CRISPR type III A-associated RAMP protein Csm3</fullName>
    </alternativeName>
</protein>
<evidence type="ECO:0000256" key="1">
    <source>
        <dbReference type="ARBA" id="ARBA00006342"/>
    </source>
</evidence>
<keyword evidence="5" id="KW-0378">Hydrolase</keyword>
<dbReference type="PANTHER" id="PTHR35579">
    <property type="entry name" value="CRISPR SYSTEM CMS ENDORIBONUCLEASE CSM3"/>
    <property type="match status" value="1"/>
</dbReference>
<organism evidence="10 11">
    <name type="scientific">Rarispira pelagica</name>
    <dbReference type="NCBI Taxonomy" id="3141764"/>
    <lineage>
        <taxon>Bacteria</taxon>
        <taxon>Pseudomonadati</taxon>
        <taxon>Spirochaetota</taxon>
        <taxon>Spirochaetia</taxon>
        <taxon>Winmispirales</taxon>
        <taxon>Winmispiraceae</taxon>
        <taxon>Rarispira</taxon>
    </lineage>
</organism>
<evidence type="ECO:0000259" key="9">
    <source>
        <dbReference type="Pfam" id="PF03787"/>
    </source>
</evidence>
<keyword evidence="7" id="KW-0051">Antiviral defense</keyword>
<comment type="similarity">
    <text evidence="1">Belongs to the CRISPR-associated Csm3 family.</text>
</comment>
<evidence type="ECO:0000313" key="10">
    <source>
        <dbReference type="EMBL" id="MEM5947011.1"/>
    </source>
</evidence>
<evidence type="ECO:0000256" key="2">
    <source>
        <dbReference type="ARBA" id="ARBA00022150"/>
    </source>
</evidence>
<evidence type="ECO:0000256" key="8">
    <source>
        <dbReference type="ARBA" id="ARBA00033183"/>
    </source>
</evidence>
<dbReference type="RefSeq" id="WP_420068465.1">
    <property type="nucleotide sequence ID" value="NZ_JBCHKQ010000001.1"/>
</dbReference>
<evidence type="ECO:0000256" key="3">
    <source>
        <dbReference type="ARBA" id="ARBA00022722"/>
    </source>
</evidence>
<dbReference type="InterPro" id="IPR005537">
    <property type="entry name" value="RAMP_III_fam"/>
</dbReference>
<keyword evidence="4" id="KW-0255">Endonuclease</keyword>
<dbReference type="EMBL" id="JBCHKQ010000001">
    <property type="protein sequence ID" value="MEM5947011.1"/>
    <property type="molecule type" value="Genomic_DNA"/>
</dbReference>
<evidence type="ECO:0000256" key="6">
    <source>
        <dbReference type="ARBA" id="ARBA00022884"/>
    </source>
</evidence>
<evidence type="ECO:0000256" key="7">
    <source>
        <dbReference type="ARBA" id="ARBA00023118"/>
    </source>
</evidence>
<dbReference type="Pfam" id="PF03787">
    <property type="entry name" value="RAMPs"/>
    <property type="match status" value="1"/>
</dbReference>